<dbReference type="EMBL" id="JACHLZ010000001">
    <property type="protein sequence ID" value="MBB5830524.1"/>
    <property type="molecule type" value="Genomic_DNA"/>
</dbReference>
<protein>
    <submittedName>
        <fullName evidence="2">Uncharacterized protein</fullName>
    </submittedName>
</protein>
<dbReference type="InterPro" id="IPR008972">
    <property type="entry name" value="Cupredoxin"/>
</dbReference>
<dbReference type="Proteomes" id="UP000588158">
    <property type="component" value="Unassembled WGS sequence"/>
</dbReference>
<evidence type="ECO:0000313" key="2">
    <source>
        <dbReference type="EMBL" id="MBB5830524.1"/>
    </source>
</evidence>
<proteinExistence type="predicted"/>
<evidence type="ECO:0000313" key="3">
    <source>
        <dbReference type="Proteomes" id="UP000588158"/>
    </source>
</evidence>
<keyword evidence="1" id="KW-0472">Membrane</keyword>
<dbReference type="Gene3D" id="2.60.40.420">
    <property type="entry name" value="Cupredoxins - blue copper proteins"/>
    <property type="match status" value="1"/>
</dbReference>
<feature type="transmembrane region" description="Helical" evidence="1">
    <location>
        <begin position="152"/>
        <end position="182"/>
    </location>
</feature>
<name>A0A841ABF1_9MICO</name>
<feature type="transmembrane region" description="Helical" evidence="1">
    <location>
        <begin position="28"/>
        <end position="52"/>
    </location>
</feature>
<sequence>MSQHPSQPAPQYIPAAAPAKKPSKAPRILLIVGGVILALSVIIGVVVAVIGFRGVAADAAQMEIVSGTGTLTAEAGDSYQLYVEQGMSAPMCVVDGPTPEAVGSGTSQTSTVTFQGSAWESFDSFTATEAGEYSVICDGTVAVGPPVSIGGIFTGIGGIFLAIAGGGLGLLLILIGVILLIVRRSATR</sequence>
<keyword evidence="1" id="KW-0812">Transmembrane</keyword>
<reference evidence="2 3" key="1">
    <citation type="submission" date="2020-08" db="EMBL/GenBank/DDBJ databases">
        <title>Sequencing the genomes of 1000 actinobacteria strains.</title>
        <authorList>
            <person name="Klenk H.-P."/>
        </authorList>
    </citation>
    <scope>NUCLEOTIDE SEQUENCE [LARGE SCALE GENOMIC DNA]</scope>
    <source>
        <strain evidence="2 3">DSM 28796</strain>
    </source>
</reference>
<keyword evidence="3" id="KW-1185">Reference proteome</keyword>
<dbReference type="RefSeq" id="WP_184324135.1">
    <property type="nucleotide sequence ID" value="NZ_JACHLZ010000001.1"/>
</dbReference>
<dbReference type="AlphaFoldDB" id="A0A841ABF1"/>
<accession>A0A841ABF1</accession>
<organism evidence="2 3">
    <name type="scientific">Brachybacterium aquaticum</name>
    <dbReference type="NCBI Taxonomy" id="1432564"/>
    <lineage>
        <taxon>Bacteria</taxon>
        <taxon>Bacillati</taxon>
        <taxon>Actinomycetota</taxon>
        <taxon>Actinomycetes</taxon>
        <taxon>Micrococcales</taxon>
        <taxon>Dermabacteraceae</taxon>
        <taxon>Brachybacterium</taxon>
    </lineage>
</organism>
<comment type="caution">
    <text evidence="2">The sequence shown here is derived from an EMBL/GenBank/DDBJ whole genome shotgun (WGS) entry which is preliminary data.</text>
</comment>
<gene>
    <name evidence="2" type="ORF">HNR70_000337</name>
</gene>
<evidence type="ECO:0000256" key="1">
    <source>
        <dbReference type="SAM" id="Phobius"/>
    </source>
</evidence>
<keyword evidence="1" id="KW-1133">Transmembrane helix</keyword>